<feature type="transmembrane region" description="Helical" evidence="1">
    <location>
        <begin position="369"/>
        <end position="393"/>
    </location>
</feature>
<organism evidence="3">
    <name type="scientific">marine sediment metagenome</name>
    <dbReference type="NCBI Taxonomy" id="412755"/>
    <lineage>
        <taxon>unclassified sequences</taxon>
        <taxon>metagenomes</taxon>
        <taxon>ecological metagenomes</taxon>
    </lineage>
</organism>
<feature type="transmembrane region" description="Helical" evidence="1">
    <location>
        <begin position="20"/>
        <end position="41"/>
    </location>
</feature>
<feature type="transmembrane region" description="Helical" evidence="1">
    <location>
        <begin position="250"/>
        <end position="273"/>
    </location>
</feature>
<evidence type="ECO:0000259" key="2">
    <source>
        <dbReference type="PROSITE" id="PS50850"/>
    </source>
</evidence>
<protein>
    <recommendedName>
        <fullName evidence="2">Major facilitator superfamily (MFS) profile domain-containing protein</fullName>
    </recommendedName>
</protein>
<dbReference type="EMBL" id="LAZR01001467">
    <property type="protein sequence ID" value="KKN44155.1"/>
    <property type="molecule type" value="Genomic_DNA"/>
</dbReference>
<dbReference type="InterPro" id="IPR011701">
    <property type="entry name" value="MFS"/>
</dbReference>
<dbReference type="PANTHER" id="PTHR23531:SF1">
    <property type="entry name" value="QUINOLENE RESISTANCE PROTEIN NORA"/>
    <property type="match status" value="1"/>
</dbReference>
<feature type="transmembrane region" description="Helical" evidence="1">
    <location>
        <begin position="280"/>
        <end position="300"/>
    </location>
</feature>
<feature type="transmembrane region" description="Helical" evidence="1">
    <location>
        <begin position="107"/>
        <end position="129"/>
    </location>
</feature>
<dbReference type="AlphaFoldDB" id="A0A0F9QJ69"/>
<accession>A0A0F9QJ69</accession>
<name>A0A0F9QJ69_9ZZZZ</name>
<dbReference type="Pfam" id="PF07690">
    <property type="entry name" value="MFS_1"/>
    <property type="match status" value="1"/>
</dbReference>
<feature type="transmembrane region" description="Helical" evidence="1">
    <location>
        <begin position="82"/>
        <end position="101"/>
    </location>
</feature>
<sequence length="410" mass="44467">MSQDERMQVSSYSRFLEFIIYILFFLGPLMGNVIMVLLHVLSQDFQVSINAILIAIPAFMIPFAITQLFAGAISDIKGRIPVLIFGLLLFALAMLTTTLSFNLEVFIISNILAGIGFGFINPVLIALMSDLTSPSMIPSKMGYLGATANLGVGIGPLIASQMIGIGWRSVYILFFIITCFCLIYMFITKRPLKIISKGSNFKALMGQISNEMQKKVVILLLVTTFVYSHTYLAVTIWTSRTLAGVVEESLTGIILGLAGVGGAITGALAGNLIRKKGVRFTIFIGIVMMFFSMIVLITIGDITREVVSIPLAVGWIAGGFAGGILFTSMAYYSQVLSPERRGALAGLFTASYFIGIALVPITLSPFSDIFGITGVYIAIFFISIIYTLVILILSKIASSTILNKEIQLNL</sequence>
<dbReference type="PROSITE" id="PS50850">
    <property type="entry name" value="MFS"/>
    <property type="match status" value="1"/>
</dbReference>
<feature type="transmembrane region" description="Helical" evidence="1">
    <location>
        <begin position="165"/>
        <end position="187"/>
    </location>
</feature>
<gene>
    <name evidence="3" type="ORF">LCGC14_0696110</name>
</gene>
<dbReference type="GO" id="GO:0022857">
    <property type="term" value="F:transmembrane transporter activity"/>
    <property type="evidence" value="ECO:0007669"/>
    <property type="project" value="InterPro"/>
</dbReference>
<keyword evidence="1" id="KW-1133">Transmembrane helix</keyword>
<comment type="caution">
    <text evidence="3">The sequence shown here is derived from an EMBL/GenBank/DDBJ whole genome shotgun (WGS) entry which is preliminary data.</text>
</comment>
<keyword evidence="1" id="KW-0472">Membrane</keyword>
<dbReference type="PANTHER" id="PTHR23531">
    <property type="entry name" value="QUINOLENE RESISTANCE PROTEIN NORA"/>
    <property type="match status" value="1"/>
</dbReference>
<dbReference type="InterPro" id="IPR052714">
    <property type="entry name" value="MFS_Exporter"/>
</dbReference>
<keyword evidence="1" id="KW-0812">Transmembrane</keyword>
<dbReference type="InterPro" id="IPR020846">
    <property type="entry name" value="MFS_dom"/>
</dbReference>
<feature type="transmembrane region" description="Helical" evidence="1">
    <location>
        <begin position="47"/>
        <end position="70"/>
    </location>
</feature>
<reference evidence="3" key="1">
    <citation type="journal article" date="2015" name="Nature">
        <title>Complex archaea that bridge the gap between prokaryotes and eukaryotes.</title>
        <authorList>
            <person name="Spang A."/>
            <person name="Saw J.H."/>
            <person name="Jorgensen S.L."/>
            <person name="Zaremba-Niedzwiedzka K."/>
            <person name="Martijn J."/>
            <person name="Lind A.E."/>
            <person name="van Eijk R."/>
            <person name="Schleper C."/>
            <person name="Guy L."/>
            <person name="Ettema T.J."/>
        </authorList>
    </citation>
    <scope>NUCLEOTIDE SEQUENCE</scope>
</reference>
<dbReference type="InterPro" id="IPR036259">
    <property type="entry name" value="MFS_trans_sf"/>
</dbReference>
<dbReference type="Gene3D" id="1.20.1250.20">
    <property type="entry name" value="MFS general substrate transporter like domains"/>
    <property type="match status" value="1"/>
</dbReference>
<feature type="transmembrane region" description="Helical" evidence="1">
    <location>
        <begin position="141"/>
        <end position="159"/>
    </location>
</feature>
<feature type="transmembrane region" description="Helical" evidence="1">
    <location>
        <begin position="344"/>
        <end position="363"/>
    </location>
</feature>
<evidence type="ECO:0000256" key="1">
    <source>
        <dbReference type="SAM" id="Phobius"/>
    </source>
</evidence>
<evidence type="ECO:0000313" key="3">
    <source>
        <dbReference type="EMBL" id="KKN44155.1"/>
    </source>
</evidence>
<dbReference type="SUPFAM" id="SSF103473">
    <property type="entry name" value="MFS general substrate transporter"/>
    <property type="match status" value="1"/>
</dbReference>
<feature type="transmembrane region" description="Helical" evidence="1">
    <location>
        <begin position="312"/>
        <end position="332"/>
    </location>
</feature>
<feature type="transmembrane region" description="Helical" evidence="1">
    <location>
        <begin position="216"/>
        <end position="238"/>
    </location>
</feature>
<feature type="domain" description="Major facilitator superfamily (MFS) profile" evidence="2">
    <location>
        <begin position="16"/>
        <end position="395"/>
    </location>
</feature>
<proteinExistence type="predicted"/>